<evidence type="ECO:0000259" key="1">
    <source>
        <dbReference type="Pfam" id="PF01738"/>
    </source>
</evidence>
<dbReference type="Gene3D" id="3.40.50.300">
    <property type="entry name" value="P-loop containing nucleotide triphosphate hydrolases"/>
    <property type="match status" value="1"/>
</dbReference>
<sequence length="578" mass="61848">MTVESRTSKIAYPSNGGTAHGYLALPPSGSGPGVVVIQEWWGLTSHIVDVAHRLAAAGFVALAPDLYGGTTTHDVAEADRLMRALPVERAAADLGGAVDHLLGLDAVTGDAVGAVGFCMGGGFVLTLAAQQGPRVGAVVTFYGVLDGRPDFTGLTAPVLGHFGRLDTTPSPAGARRLADRLAAASGRRPDVRFYPADHAFFNDENPMGAYDADAARQAWAATLTFLRAHLRTAPPRELRTAPGDRTLATASRVVARRPRLPFDWAEADDFTLAEPLPLRRVPADKLLPYAFDLDARELVLTFHADVGAAAREPFLYVEQRTNARYVVRVPFEHLDRAFGPPDPAAAPILIFSIGRTGSTLLNALLGCATSRAYSEPDAVTQLALRRPEFAALGTATHRNLAWHALSALLPSGGGCAVKFRSQAARAMPDVLDAFPSARFIYLLRERRAWGRSVHRAFPGTDSDEAARELLDGVRSLALMRSADVESHVVHYEDLVAAPEHVVAQLLGTPDLSPETTARITAVMARDAQAGSEIGRTSAAPEPRGERRWLADFDAAWAKIRPAHLIDRHCPRLEAGGAA</sequence>
<proteinExistence type="predicted"/>
<dbReference type="Pfam" id="PF01738">
    <property type="entry name" value="DLH"/>
    <property type="match status" value="1"/>
</dbReference>
<dbReference type="EMBL" id="MTBP01000002">
    <property type="protein sequence ID" value="POM25298.1"/>
    <property type="molecule type" value="Genomic_DNA"/>
</dbReference>
<dbReference type="GO" id="GO:0008806">
    <property type="term" value="F:carboxymethylenebutenolidase activity"/>
    <property type="evidence" value="ECO:0007669"/>
    <property type="project" value="UniProtKB-EC"/>
</dbReference>
<dbReference type="InterPro" id="IPR051049">
    <property type="entry name" value="Dienelactone_hydrolase-like"/>
</dbReference>
<dbReference type="EC" id="3.1.1.45" evidence="2"/>
<dbReference type="Pfam" id="PF13469">
    <property type="entry name" value="Sulfotransfer_3"/>
    <property type="match status" value="1"/>
</dbReference>
<name>A0A2P4UJV0_9ACTN</name>
<organism evidence="2 3">
    <name type="scientific">Actinomadura rubteroloni</name>
    <dbReference type="NCBI Taxonomy" id="1926885"/>
    <lineage>
        <taxon>Bacteria</taxon>
        <taxon>Bacillati</taxon>
        <taxon>Actinomycetota</taxon>
        <taxon>Actinomycetes</taxon>
        <taxon>Streptosporangiales</taxon>
        <taxon>Thermomonosporaceae</taxon>
        <taxon>Actinomadura</taxon>
    </lineage>
</organism>
<keyword evidence="2" id="KW-0378">Hydrolase</keyword>
<evidence type="ECO:0000313" key="3">
    <source>
        <dbReference type="Proteomes" id="UP000242367"/>
    </source>
</evidence>
<dbReference type="InterPro" id="IPR002925">
    <property type="entry name" value="Dienelactn_hydro"/>
</dbReference>
<feature type="domain" description="Dienelactone hydrolase" evidence="1">
    <location>
        <begin position="21"/>
        <end position="229"/>
    </location>
</feature>
<dbReference type="SUPFAM" id="SSF53474">
    <property type="entry name" value="alpha/beta-Hydrolases"/>
    <property type="match status" value="1"/>
</dbReference>
<dbReference type="Proteomes" id="UP000242367">
    <property type="component" value="Unassembled WGS sequence"/>
</dbReference>
<dbReference type="PANTHER" id="PTHR46623">
    <property type="entry name" value="CARBOXYMETHYLENEBUTENOLIDASE-RELATED"/>
    <property type="match status" value="1"/>
</dbReference>
<comment type="caution">
    <text evidence="2">The sequence shown here is derived from an EMBL/GenBank/DDBJ whole genome shotgun (WGS) entry which is preliminary data.</text>
</comment>
<dbReference type="SUPFAM" id="SSF52540">
    <property type="entry name" value="P-loop containing nucleoside triphosphate hydrolases"/>
    <property type="match status" value="1"/>
</dbReference>
<protein>
    <submittedName>
        <fullName evidence="2">Carboxymethylenebutenolidase</fullName>
        <ecNumber evidence="2">3.1.1.45</ecNumber>
    </submittedName>
</protein>
<dbReference type="PANTHER" id="PTHR46623:SF7">
    <property type="entry name" value="CARBOXYMETHYLENEBUTENOLIDASE"/>
    <property type="match status" value="1"/>
</dbReference>
<evidence type="ECO:0000313" key="2">
    <source>
        <dbReference type="EMBL" id="POM25298.1"/>
    </source>
</evidence>
<dbReference type="InterPro" id="IPR029058">
    <property type="entry name" value="AB_hydrolase_fold"/>
</dbReference>
<dbReference type="Gene3D" id="3.40.50.1820">
    <property type="entry name" value="alpha/beta hydrolase"/>
    <property type="match status" value="1"/>
</dbReference>
<dbReference type="AlphaFoldDB" id="A0A2P4UJV0"/>
<keyword evidence="3" id="KW-1185">Reference proteome</keyword>
<accession>A0A2P4UJV0</accession>
<reference evidence="2 3" key="1">
    <citation type="journal article" date="2017" name="Chemistry">
        <title>Isolation, Biosynthesis and Chemical Modifications of Rubterolones A-F: Rare Tropolone Alkaloids from Actinomadura sp. 5-2.</title>
        <authorList>
            <person name="Guo H."/>
            <person name="Benndorf R."/>
            <person name="Leichnitz D."/>
            <person name="Klassen J.L."/>
            <person name="Vollmers J."/>
            <person name="Gorls H."/>
            <person name="Steinacker M."/>
            <person name="Weigel C."/>
            <person name="Dahse H.M."/>
            <person name="Kaster A.K."/>
            <person name="de Beer Z.W."/>
            <person name="Poulsen M."/>
            <person name="Beemelmanns C."/>
        </authorList>
    </citation>
    <scope>NUCLEOTIDE SEQUENCE [LARGE SCALE GENOMIC DNA]</scope>
    <source>
        <strain evidence="2 3">5-2</strain>
    </source>
</reference>
<dbReference type="InterPro" id="IPR027417">
    <property type="entry name" value="P-loop_NTPase"/>
</dbReference>
<gene>
    <name evidence="2" type="primary">clcD_3</name>
    <name evidence="2" type="ORF">BTM25_39420</name>
</gene>